<dbReference type="Gene3D" id="3.40.50.300">
    <property type="entry name" value="P-loop containing nucleotide triphosphate hydrolases"/>
    <property type="match status" value="1"/>
</dbReference>
<dbReference type="InterPro" id="IPR005654">
    <property type="entry name" value="ATPase_AFG1-like"/>
</dbReference>
<dbReference type="GO" id="GO:0005737">
    <property type="term" value="C:cytoplasm"/>
    <property type="evidence" value="ECO:0007669"/>
    <property type="project" value="UniProtKB-SubCell"/>
</dbReference>
<proteinExistence type="inferred from homology"/>
<keyword evidence="3" id="KW-0378">Hydrolase</keyword>
<keyword evidence="3 4" id="KW-0132">Cell division</keyword>
<evidence type="ECO:0000256" key="1">
    <source>
        <dbReference type="ARBA" id="ARBA00022741"/>
    </source>
</evidence>
<dbReference type="PANTHER" id="PTHR12169">
    <property type="entry name" value="ATPASE N2B"/>
    <property type="match status" value="1"/>
</dbReference>
<comment type="subcellular location">
    <subcellularLocation>
        <location evidence="3">Cytoplasm</location>
    </subcellularLocation>
</comment>
<feature type="binding site" evidence="3">
    <location>
        <begin position="70"/>
        <end position="77"/>
    </location>
    <ligand>
        <name>ATP</name>
        <dbReference type="ChEBI" id="CHEBI:30616"/>
    </ligand>
</feature>
<dbReference type="GO" id="GO:0005524">
    <property type="term" value="F:ATP binding"/>
    <property type="evidence" value="ECO:0007669"/>
    <property type="project" value="UniProtKB-UniRule"/>
</dbReference>
<evidence type="ECO:0000313" key="4">
    <source>
        <dbReference type="EMBL" id="QGA64279.1"/>
    </source>
</evidence>
<dbReference type="AlphaFoldDB" id="A0A5Q0TG59"/>
<comment type="subunit">
    <text evidence="3">Interacts with FtsZ.</text>
</comment>
<evidence type="ECO:0000256" key="2">
    <source>
        <dbReference type="ARBA" id="ARBA00022840"/>
    </source>
</evidence>
<comment type="function">
    <text evidence="3">Reduces the stability of FtsZ polymers in the presence of ATP.</text>
</comment>
<keyword evidence="5" id="KW-1185">Reference proteome</keyword>
<dbReference type="EMBL" id="CP045699">
    <property type="protein sequence ID" value="QGA64279.1"/>
    <property type="molecule type" value="Genomic_DNA"/>
</dbReference>
<accession>A0A5Q0TG59</accession>
<dbReference type="InterPro" id="IPR030870">
    <property type="entry name" value="ZapE"/>
</dbReference>
<evidence type="ECO:0000313" key="5">
    <source>
        <dbReference type="Proteomes" id="UP000348942"/>
    </source>
</evidence>
<sequence>MTPKQKYQYDLEHCGYQHDSAQQFAVDKLDVLYHQLLEYVSSPVKKPNFFAKILGQAPKVLPPQGLYFWGGVGRGKTYLMDLFFDALPHSKKSRMHFHRFMLRVHDELGSLQNTSDPLEVVADRLKQEADIICFDEFFVSDITDAMILGTLFQALFARNMVLVATSNIPPKDLYRNGLQRARFLPAIELIEKNCIEVNVDSGVDYRLRTLQQAEIYHYPLDNQAAHNLNHYYLQLSRDECQQVQSIEVNHRNIEVMGVCDGVLLISFEQLCESARSQSDYIEISRLYHTVLVAGVKQMSRNNDDAARRFIAMVDEFYDRNVTLIISAEVKLEDLYLQGQLEFEFRRCQSRLVEMQSVDYLANEHLS</sequence>
<dbReference type="HAMAP" id="MF_01919">
    <property type="entry name" value="ZapE"/>
    <property type="match status" value="1"/>
</dbReference>
<keyword evidence="3" id="KW-0963">Cytoplasm</keyword>
<dbReference type="NCBIfam" id="NF040713">
    <property type="entry name" value="ZapE"/>
    <property type="match status" value="1"/>
</dbReference>
<keyword evidence="2 3" id="KW-0067">ATP-binding</keyword>
<keyword evidence="1 3" id="KW-0547">Nucleotide-binding</keyword>
<dbReference type="PANTHER" id="PTHR12169:SF6">
    <property type="entry name" value="AFG1-LIKE ATPASE"/>
    <property type="match status" value="1"/>
</dbReference>
<comment type="similarity">
    <text evidence="3">Belongs to the AFG1 ATPase family. ZapE subfamily.</text>
</comment>
<dbReference type="Pfam" id="PF03969">
    <property type="entry name" value="AFG1_ATPase"/>
    <property type="match status" value="1"/>
</dbReference>
<dbReference type="RefSeq" id="WP_153446115.1">
    <property type="nucleotide sequence ID" value="NZ_CP045699.1"/>
</dbReference>
<dbReference type="Proteomes" id="UP000348942">
    <property type="component" value="Chromosome 1"/>
</dbReference>
<reference evidence="4 5" key="1">
    <citation type="submission" date="2019-10" db="EMBL/GenBank/DDBJ databases">
        <title>Vibrio sp. nov., isolated from Coralline algae surface.</title>
        <authorList>
            <person name="Geng Y."/>
            <person name="Zhang X."/>
        </authorList>
    </citation>
    <scope>NUCLEOTIDE SEQUENCE [LARGE SCALE GENOMIC DNA]</scope>
    <source>
        <strain evidence="4 5">SM1977</strain>
    </source>
</reference>
<dbReference type="SUPFAM" id="SSF52540">
    <property type="entry name" value="P-loop containing nucleoside triphosphate hydrolases"/>
    <property type="match status" value="1"/>
</dbReference>
<dbReference type="GO" id="GO:0051301">
    <property type="term" value="P:cell division"/>
    <property type="evidence" value="ECO:0007669"/>
    <property type="project" value="UniProtKB-UniRule"/>
</dbReference>
<protein>
    <recommendedName>
        <fullName evidence="3">Cell division protein ZapE</fullName>
    </recommendedName>
    <alternativeName>
        <fullName evidence="3">Z ring-associated protein ZapE</fullName>
    </alternativeName>
</protein>
<dbReference type="GO" id="GO:0016887">
    <property type="term" value="F:ATP hydrolysis activity"/>
    <property type="evidence" value="ECO:0007669"/>
    <property type="project" value="UniProtKB-UniRule"/>
</dbReference>
<keyword evidence="3" id="KW-0131">Cell cycle</keyword>
<dbReference type="GO" id="GO:0032153">
    <property type="term" value="C:cell division site"/>
    <property type="evidence" value="ECO:0007669"/>
    <property type="project" value="TreeGrafter"/>
</dbReference>
<dbReference type="InterPro" id="IPR027417">
    <property type="entry name" value="P-loop_NTPase"/>
</dbReference>
<gene>
    <name evidence="3 4" type="primary">zapE</name>
    <name evidence="4" type="ORF">GFB47_01865</name>
</gene>
<organism evidence="4 5">
    <name type="scientific">Vibrio algicola</name>
    <dbReference type="NCBI Taxonomy" id="2662262"/>
    <lineage>
        <taxon>Bacteria</taxon>
        <taxon>Pseudomonadati</taxon>
        <taxon>Pseudomonadota</taxon>
        <taxon>Gammaproteobacteria</taxon>
        <taxon>Vibrionales</taxon>
        <taxon>Vibrionaceae</taxon>
        <taxon>Vibrio</taxon>
    </lineage>
</organism>
<evidence type="ECO:0000256" key="3">
    <source>
        <dbReference type="HAMAP-Rule" id="MF_01919"/>
    </source>
</evidence>
<name>A0A5Q0TG59_9VIBR</name>